<evidence type="ECO:0000256" key="5">
    <source>
        <dbReference type="ARBA" id="ARBA00022723"/>
    </source>
</evidence>
<proteinExistence type="inferred from homology"/>
<dbReference type="Proteomes" id="UP000268033">
    <property type="component" value="Unassembled WGS sequence"/>
</dbReference>
<keyword evidence="5" id="KW-0479">Metal-binding</keyword>
<sequence>MSDWFEVNLSGEAAASQWGNNALLSFQENGATVHASELRRVQQAGRRLRSQGIMAVQLGSSFADQELQWAFAEGFMSTLGGEQIRWAGESQELDARFKVARWVRDITNKGPEQKSPQVLASEAASFISAIGGDKVSYKMISGEALKDAGWTGLYNVGRGSIRPPVMLVLDYNPGGEDTPVSAALVGKGIVFDSGGYSLKASEGMLYMKADMGGAAMVTGGLALSILRGLDKRVRLILCCAENLVSGNAYKLGDILTYKNGTTVEVVNTDAEGRLVLADGLLVAGESGAPLIIDAATLTGAAMTAVGSHYNALFALDKDIAGQVNAIASAENEPAWPLPLEPFHQFECPSNYADTANSRPMKGGGTGGASNAAGFLSRFVRDNGKGWVHLDLAACFNNSENSLWAAGGTARGIRTIARSLTDLG</sequence>
<keyword evidence="7" id="KW-0464">Manganese</keyword>
<dbReference type="Pfam" id="PF00883">
    <property type="entry name" value="Peptidase_M17"/>
    <property type="match status" value="1"/>
</dbReference>
<dbReference type="Pfam" id="PF12404">
    <property type="entry name" value="DUF3663"/>
    <property type="match status" value="1"/>
</dbReference>
<dbReference type="InterPro" id="IPR000819">
    <property type="entry name" value="Peptidase_M17_C"/>
</dbReference>
<dbReference type="PROSITE" id="PS00631">
    <property type="entry name" value="CYTOSOL_AP"/>
    <property type="match status" value="1"/>
</dbReference>
<dbReference type="STRING" id="584787.GCA_001247655_01755"/>
<dbReference type="AlphaFoldDB" id="A0A3N1PP11"/>
<dbReference type="Gene3D" id="3.40.630.10">
    <property type="entry name" value="Zn peptidases"/>
    <property type="match status" value="1"/>
</dbReference>
<keyword evidence="10" id="KW-1185">Reference proteome</keyword>
<comment type="similarity">
    <text evidence="1">Belongs to the peptidase M17 family.</text>
</comment>
<keyword evidence="4" id="KW-0645">Protease</keyword>
<keyword evidence="2 9" id="KW-0031">Aminopeptidase</keyword>
<protein>
    <submittedName>
        <fullName evidence="9">Aminopeptidase B</fullName>
    </submittedName>
</protein>
<evidence type="ECO:0000313" key="10">
    <source>
        <dbReference type="Proteomes" id="UP000268033"/>
    </source>
</evidence>
<evidence type="ECO:0000256" key="4">
    <source>
        <dbReference type="ARBA" id="ARBA00022670"/>
    </source>
</evidence>
<accession>A0A3N1PP11</accession>
<evidence type="ECO:0000313" key="9">
    <source>
        <dbReference type="EMBL" id="ROQ30475.1"/>
    </source>
</evidence>
<evidence type="ECO:0000256" key="2">
    <source>
        <dbReference type="ARBA" id="ARBA00022438"/>
    </source>
</evidence>
<name>A0A3N1PP11_9GAMM</name>
<keyword evidence="3" id="KW-0963">Cytoplasm</keyword>
<dbReference type="InterPro" id="IPR008330">
    <property type="entry name" value="Pept_M17_PepB"/>
</dbReference>
<evidence type="ECO:0000256" key="3">
    <source>
        <dbReference type="ARBA" id="ARBA00022490"/>
    </source>
</evidence>
<dbReference type="GO" id="GO:0030145">
    <property type="term" value="F:manganese ion binding"/>
    <property type="evidence" value="ECO:0007669"/>
    <property type="project" value="InterPro"/>
</dbReference>
<dbReference type="GO" id="GO:0005737">
    <property type="term" value="C:cytoplasm"/>
    <property type="evidence" value="ECO:0007669"/>
    <property type="project" value="InterPro"/>
</dbReference>
<reference evidence="9 10" key="1">
    <citation type="submission" date="2018-11" db="EMBL/GenBank/DDBJ databases">
        <title>Genomic Encyclopedia of Type Strains, Phase IV (KMG-IV): sequencing the most valuable type-strain genomes for metagenomic binning, comparative biology and taxonomic classification.</title>
        <authorList>
            <person name="Goeker M."/>
        </authorList>
    </citation>
    <scope>NUCLEOTIDE SEQUENCE [LARGE SCALE GENOMIC DNA]</scope>
    <source>
        <strain evidence="9 10">DSM 21945</strain>
    </source>
</reference>
<comment type="caution">
    <text evidence="9">The sequence shown here is derived from an EMBL/GenBank/DDBJ whole genome shotgun (WGS) entry which is preliminary data.</text>
</comment>
<evidence type="ECO:0000259" key="8">
    <source>
        <dbReference type="PROSITE" id="PS00631"/>
    </source>
</evidence>
<dbReference type="PIRSF" id="PIRSF036388">
    <property type="entry name" value="Ctsl_amnpptdse_B"/>
    <property type="match status" value="1"/>
</dbReference>
<dbReference type="SUPFAM" id="SSF53187">
    <property type="entry name" value="Zn-dependent exopeptidases"/>
    <property type="match status" value="1"/>
</dbReference>
<dbReference type="EMBL" id="RJUL01000001">
    <property type="protein sequence ID" value="ROQ30475.1"/>
    <property type="molecule type" value="Genomic_DNA"/>
</dbReference>
<keyword evidence="6" id="KW-0378">Hydrolase</keyword>
<dbReference type="InterPro" id="IPR011356">
    <property type="entry name" value="Leucine_aapep/pepB"/>
</dbReference>
<evidence type="ECO:0000256" key="6">
    <source>
        <dbReference type="ARBA" id="ARBA00022801"/>
    </source>
</evidence>
<dbReference type="PRINTS" id="PR00481">
    <property type="entry name" value="LAMNOPPTDASE"/>
</dbReference>
<dbReference type="PANTHER" id="PTHR11963">
    <property type="entry name" value="LEUCINE AMINOPEPTIDASE-RELATED"/>
    <property type="match status" value="1"/>
</dbReference>
<gene>
    <name evidence="9" type="ORF">EDC28_101161</name>
</gene>
<dbReference type="GO" id="GO:0070006">
    <property type="term" value="F:metalloaminopeptidase activity"/>
    <property type="evidence" value="ECO:0007669"/>
    <property type="project" value="InterPro"/>
</dbReference>
<evidence type="ECO:0000256" key="1">
    <source>
        <dbReference type="ARBA" id="ARBA00009528"/>
    </source>
</evidence>
<organism evidence="9 10">
    <name type="scientific">Gallaecimonas pentaromativorans</name>
    <dbReference type="NCBI Taxonomy" id="584787"/>
    <lineage>
        <taxon>Bacteria</taxon>
        <taxon>Pseudomonadati</taxon>
        <taxon>Pseudomonadota</taxon>
        <taxon>Gammaproteobacteria</taxon>
        <taxon>Enterobacterales</taxon>
        <taxon>Gallaecimonadaceae</taxon>
        <taxon>Gallaecimonas</taxon>
    </lineage>
</organism>
<dbReference type="PANTHER" id="PTHR11963:SF20">
    <property type="entry name" value="PEPTIDASE B"/>
    <property type="match status" value="1"/>
</dbReference>
<dbReference type="GO" id="GO:0006508">
    <property type="term" value="P:proteolysis"/>
    <property type="evidence" value="ECO:0007669"/>
    <property type="project" value="UniProtKB-KW"/>
</dbReference>
<dbReference type="NCBIfam" id="NF003450">
    <property type="entry name" value="PRK05015.1"/>
    <property type="match status" value="1"/>
</dbReference>
<dbReference type="InterPro" id="IPR047620">
    <property type="entry name" value="M17_PepB-like_N"/>
</dbReference>
<dbReference type="RefSeq" id="WP_123420348.1">
    <property type="nucleotide sequence ID" value="NZ_RJUL01000001.1"/>
</dbReference>
<evidence type="ECO:0000256" key="7">
    <source>
        <dbReference type="ARBA" id="ARBA00023211"/>
    </source>
</evidence>
<dbReference type="CDD" id="cd00433">
    <property type="entry name" value="Peptidase_M17"/>
    <property type="match status" value="1"/>
</dbReference>
<feature type="domain" description="Cytosol aminopeptidase" evidence="8">
    <location>
        <begin position="267"/>
        <end position="274"/>
    </location>
</feature>